<accession>A9DN73</accession>
<name>A9DN73_9GAMM</name>
<dbReference type="EMBL" id="ABIC01000080">
    <property type="protein sequence ID" value="EDP98689.1"/>
    <property type="molecule type" value="Genomic_DNA"/>
</dbReference>
<protein>
    <submittedName>
        <fullName evidence="1">Uncharacterized protein</fullName>
    </submittedName>
</protein>
<evidence type="ECO:0000313" key="2">
    <source>
        <dbReference type="Proteomes" id="UP000005839"/>
    </source>
</evidence>
<organism evidence="1 2">
    <name type="scientific">Shewanella benthica KT99</name>
    <dbReference type="NCBI Taxonomy" id="314608"/>
    <lineage>
        <taxon>Bacteria</taxon>
        <taxon>Pseudomonadati</taxon>
        <taxon>Pseudomonadota</taxon>
        <taxon>Gammaproteobacteria</taxon>
        <taxon>Alteromonadales</taxon>
        <taxon>Shewanellaceae</taxon>
        <taxon>Shewanella</taxon>
    </lineage>
</organism>
<dbReference type="AlphaFoldDB" id="A9DN73"/>
<evidence type="ECO:0000313" key="1">
    <source>
        <dbReference type="EMBL" id="EDP98689.1"/>
    </source>
</evidence>
<gene>
    <name evidence="1" type="ORF">KT99_00421</name>
</gene>
<comment type="caution">
    <text evidence="1">The sequence shown here is derived from an EMBL/GenBank/DDBJ whole genome shotgun (WGS) entry which is preliminary data.</text>
</comment>
<sequence length="53" mass="5920">GVAYIVHQIGHLDESYSSLTAPGLIWSSAHQFMSLLEPREKQRDILPLEQVTG</sequence>
<proteinExistence type="predicted"/>
<keyword evidence="2" id="KW-1185">Reference proteome</keyword>
<reference evidence="1 2" key="1">
    <citation type="submission" date="2007-10" db="EMBL/GenBank/DDBJ databases">
        <authorList>
            <person name="Yayanos A."/>
            <person name="Ferriera S."/>
            <person name="Johnson J."/>
            <person name="Kravitz S."/>
            <person name="Halpern A."/>
            <person name="Remington K."/>
            <person name="Beeson K."/>
            <person name="Tran B."/>
            <person name="Rogers Y.-H."/>
            <person name="Friedman R."/>
            <person name="Venter J.C."/>
        </authorList>
    </citation>
    <scope>NUCLEOTIDE SEQUENCE [LARGE SCALE GENOMIC DNA]</scope>
    <source>
        <strain evidence="1 2">KT99</strain>
    </source>
</reference>
<feature type="non-terminal residue" evidence="1">
    <location>
        <position position="1"/>
    </location>
</feature>
<dbReference type="Proteomes" id="UP000005839">
    <property type="component" value="Unassembled WGS sequence"/>
</dbReference>